<feature type="chain" id="PRO_5012012179" evidence="6">
    <location>
        <begin position="26"/>
        <end position="215"/>
    </location>
</feature>
<reference evidence="9 11" key="4">
    <citation type="journal article" date="2023" name="FEMS Microbes">
        <title>Whole genomes of deep-sea sponge-associated bacteria exhibit high novel natural product potential.</title>
        <authorList>
            <person name="Hesketh-Best P.J."/>
            <person name="January G.G."/>
            <person name="Koch M.J."/>
            <person name="Warburton P.J."/>
            <person name="Howell K.L."/>
            <person name="Upton M."/>
        </authorList>
    </citation>
    <scope>NUCLEOTIDE SEQUENCE [LARGE SCALE GENOMIC DNA]</scope>
    <source>
        <strain evidence="9 11">PC206-O</strain>
    </source>
</reference>
<feature type="compositionally biased region" description="Basic and acidic residues" evidence="5">
    <location>
        <begin position="196"/>
        <end position="209"/>
    </location>
</feature>
<dbReference type="InterPro" id="IPR006664">
    <property type="entry name" value="OMP_bac"/>
</dbReference>
<sequence>MTGRHAPAMAAALLAAGLTPCVASALTVRLMSGSAIGLRSTFEKDMAAPRSTFAKSGPDSALESVFVSSEVAPERVETTRSLLSELNARRTDGVIVIDLPADVLFDFDKATIRADAEPALTRAAELLKSYPQASVSIGGHTDAKGDDAYNEGLSLRRARAVAARLQREAGRTLGAEGFGERRPVASNVKPDGSDDPDGRQKNRRVEIRITPRAGG</sequence>
<feature type="region of interest" description="Disordered" evidence="5">
    <location>
        <begin position="172"/>
        <end position="215"/>
    </location>
</feature>
<comment type="subcellular location">
    <subcellularLocation>
        <location evidence="1">Cell outer membrane</location>
    </subcellularLocation>
</comment>
<evidence type="ECO:0000256" key="5">
    <source>
        <dbReference type="SAM" id="MobiDB-lite"/>
    </source>
</evidence>
<reference evidence="9" key="3">
    <citation type="submission" date="2022-06" db="EMBL/GenBank/DDBJ databases">
        <authorList>
            <person name="Hesketh-Best P.J."/>
            <person name="Koch M.J."/>
        </authorList>
    </citation>
    <scope>NUCLEOTIDE SEQUENCE</scope>
    <source>
        <strain evidence="9">PC206-O</strain>
    </source>
</reference>
<dbReference type="RefSeq" id="WP_084375454.1">
    <property type="nucleotide sequence ID" value="NZ_CP022048.2"/>
</dbReference>
<dbReference type="PANTHER" id="PTHR30329">
    <property type="entry name" value="STATOR ELEMENT OF FLAGELLAR MOTOR COMPLEX"/>
    <property type="match status" value="1"/>
</dbReference>
<reference evidence="10" key="1">
    <citation type="submission" date="2017-06" db="EMBL/GenBank/DDBJ databases">
        <title>FDA dAtabase for Regulatory Grade micrObial Sequences (FDA-ARGOS): Supporting development and validation of Infectious Disease Dx tests.</title>
        <authorList>
            <person name="Minogue T."/>
            <person name="Wolcott M."/>
            <person name="Wasieloski L."/>
            <person name="Aguilar W."/>
            <person name="Moore D."/>
            <person name="Tallon L."/>
            <person name="Sadzewicz L."/>
            <person name="Sengamalay N."/>
            <person name="Ott S."/>
            <person name="Godinez A."/>
            <person name="Nagaraj S."/>
            <person name="Nadendla S."/>
            <person name="Geyer C."/>
            <person name="Sichtig H."/>
        </authorList>
    </citation>
    <scope>NUCLEOTIDE SEQUENCE [LARGE SCALE GENOMIC DNA]</scope>
    <source>
        <strain evidence="10">FDAARGOS_289</strain>
    </source>
</reference>
<evidence type="ECO:0000256" key="2">
    <source>
        <dbReference type="ARBA" id="ARBA00023136"/>
    </source>
</evidence>
<dbReference type="InterPro" id="IPR036737">
    <property type="entry name" value="OmpA-like_sf"/>
</dbReference>
<evidence type="ECO:0000313" key="8">
    <source>
        <dbReference type="EMBL" id="ASE40166.1"/>
    </source>
</evidence>
<gene>
    <name evidence="8" type="ORF">CEP68_11980</name>
    <name evidence="9" type="ORF">NJD11_04370</name>
</gene>
<organism evidence="8 10">
    <name type="scientific">Brevundimonas vesicularis</name>
    <name type="common">Pseudomonas vesicularis</name>
    <dbReference type="NCBI Taxonomy" id="41276"/>
    <lineage>
        <taxon>Bacteria</taxon>
        <taxon>Pseudomonadati</taxon>
        <taxon>Pseudomonadota</taxon>
        <taxon>Alphaproteobacteria</taxon>
        <taxon>Caulobacterales</taxon>
        <taxon>Caulobacteraceae</taxon>
        <taxon>Brevundimonas</taxon>
    </lineage>
</organism>
<dbReference type="PRINTS" id="PR01021">
    <property type="entry name" value="OMPADOMAIN"/>
</dbReference>
<evidence type="ECO:0000256" key="3">
    <source>
        <dbReference type="ARBA" id="ARBA00023237"/>
    </source>
</evidence>
<dbReference type="EMBL" id="CP022048">
    <property type="protein sequence ID" value="ASE40166.1"/>
    <property type="molecule type" value="Genomic_DNA"/>
</dbReference>
<feature type="domain" description="OmpA-like" evidence="7">
    <location>
        <begin position="92"/>
        <end position="213"/>
    </location>
</feature>
<dbReference type="Gene3D" id="3.30.1330.60">
    <property type="entry name" value="OmpA-like domain"/>
    <property type="match status" value="1"/>
</dbReference>
<dbReference type="GO" id="GO:0009279">
    <property type="term" value="C:cell outer membrane"/>
    <property type="evidence" value="ECO:0007669"/>
    <property type="project" value="UniProtKB-SubCell"/>
</dbReference>
<dbReference type="AlphaFoldDB" id="A0A1Z3UA46"/>
<evidence type="ECO:0000259" key="7">
    <source>
        <dbReference type="PROSITE" id="PS51123"/>
    </source>
</evidence>
<dbReference type="Pfam" id="PF00691">
    <property type="entry name" value="OmpA"/>
    <property type="match status" value="1"/>
</dbReference>
<evidence type="ECO:0000256" key="6">
    <source>
        <dbReference type="SAM" id="SignalP"/>
    </source>
</evidence>
<dbReference type="KEGG" id="bvc:CEP68_11980"/>
<dbReference type="CDD" id="cd07185">
    <property type="entry name" value="OmpA_C-like"/>
    <property type="match status" value="1"/>
</dbReference>
<dbReference type="SUPFAM" id="SSF103088">
    <property type="entry name" value="OmpA-like"/>
    <property type="match status" value="1"/>
</dbReference>
<evidence type="ECO:0000313" key="11">
    <source>
        <dbReference type="Proteomes" id="UP001272940"/>
    </source>
</evidence>
<dbReference type="PANTHER" id="PTHR30329:SF21">
    <property type="entry name" value="LIPOPROTEIN YIAD-RELATED"/>
    <property type="match status" value="1"/>
</dbReference>
<protein>
    <submittedName>
        <fullName evidence="8">OmpA family protein</fullName>
    </submittedName>
</protein>
<evidence type="ECO:0000256" key="4">
    <source>
        <dbReference type="PROSITE-ProRule" id="PRU00473"/>
    </source>
</evidence>
<dbReference type="GeneID" id="34014957"/>
<accession>A0A1Z3UA46</accession>
<evidence type="ECO:0000313" key="9">
    <source>
        <dbReference type="EMBL" id="MDX2334173.1"/>
    </source>
</evidence>
<keyword evidence="6" id="KW-0732">Signal</keyword>
<keyword evidence="3" id="KW-0998">Cell outer membrane</keyword>
<dbReference type="InterPro" id="IPR006665">
    <property type="entry name" value="OmpA-like"/>
</dbReference>
<feature type="signal peptide" evidence="6">
    <location>
        <begin position="1"/>
        <end position="25"/>
    </location>
</feature>
<evidence type="ECO:0000256" key="1">
    <source>
        <dbReference type="ARBA" id="ARBA00004442"/>
    </source>
</evidence>
<evidence type="ECO:0000313" key="10">
    <source>
        <dbReference type="Proteomes" id="UP000197050"/>
    </source>
</evidence>
<proteinExistence type="predicted"/>
<dbReference type="Proteomes" id="UP000197050">
    <property type="component" value="Chromosome"/>
</dbReference>
<name>A0A1Z3UA46_BREVE</name>
<dbReference type="EMBL" id="JAMYEC010000002">
    <property type="protein sequence ID" value="MDX2334173.1"/>
    <property type="molecule type" value="Genomic_DNA"/>
</dbReference>
<dbReference type="PROSITE" id="PS51123">
    <property type="entry name" value="OMPA_2"/>
    <property type="match status" value="1"/>
</dbReference>
<dbReference type="Proteomes" id="UP001272940">
    <property type="component" value="Unassembled WGS sequence"/>
</dbReference>
<reference evidence="8" key="2">
    <citation type="submission" date="2017-12" db="EMBL/GenBank/DDBJ databases">
        <title>FDA dAtabase for Regulatory Grade micrObial Sequences (FDA-ARGOS): Supporting development and validation of Infectious Disease Dx tests.</title>
        <authorList>
            <person name="Campos J."/>
            <person name="Goldberg B."/>
            <person name="Tallon L."/>
            <person name="Sadzewicz L."/>
            <person name="Sengamalay N."/>
            <person name="Ott S."/>
            <person name="Godinez A."/>
            <person name="Nagaraj S."/>
            <person name="Vavikolanu K."/>
            <person name="Vyas G."/>
            <person name="Nadendla S."/>
            <person name="Aluvathingal J."/>
            <person name="Geyer C."/>
            <person name="Nandy P."/>
            <person name="Hobson J."/>
            <person name="Sichtig H."/>
        </authorList>
    </citation>
    <scope>NUCLEOTIDE SEQUENCE</scope>
    <source>
        <strain evidence="8">FDAARGOS_289</strain>
    </source>
</reference>
<dbReference type="InterPro" id="IPR050330">
    <property type="entry name" value="Bact_OuterMem_StrucFunc"/>
</dbReference>
<keyword evidence="11" id="KW-1185">Reference proteome</keyword>
<keyword evidence="2 4" id="KW-0472">Membrane</keyword>